<reference evidence="2 3" key="1">
    <citation type="submission" date="2015-03" db="EMBL/GenBank/DDBJ databases">
        <title>Genome Sequence of Kiloniella spongiae MEBiC09566, isolated from a marine sponge.</title>
        <authorList>
            <person name="Shao Z."/>
            <person name="Wang L."/>
            <person name="Li X."/>
        </authorList>
    </citation>
    <scope>NUCLEOTIDE SEQUENCE [LARGE SCALE GENOMIC DNA]</scope>
    <source>
        <strain evidence="2 3">MEBiC09566</strain>
    </source>
</reference>
<dbReference type="Pfam" id="PF24722">
    <property type="entry name" value="DUF7674"/>
    <property type="match status" value="1"/>
</dbReference>
<keyword evidence="3" id="KW-1185">Reference proteome</keyword>
<dbReference type="AlphaFoldDB" id="A0A0H2MJ82"/>
<evidence type="ECO:0000313" key="2">
    <source>
        <dbReference type="EMBL" id="KLN60812.1"/>
    </source>
</evidence>
<dbReference type="OrthoDB" id="8777452at2"/>
<dbReference type="InterPro" id="IPR056091">
    <property type="entry name" value="DUF7674"/>
</dbReference>
<protein>
    <recommendedName>
        <fullName evidence="1">DUF7674 domain-containing protein</fullName>
    </recommendedName>
</protein>
<dbReference type="STRING" id="1489064.WH96_10095"/>
<proteinExistence type="predicted"/>
<gene>
    <name evidence="2" type="ORF">WH96_10095</name>
</gene>
<comment type="caution">
    <text evidence="2">The sequence shown here is derived from an EMBL/GenBank/DDBJ whole genome shotgun (WGS) entry which is preliminary data.</text>
</comment>
<dbReference type="RefSeq" id="WP_047764025.1">
    <property type="nucleotide sequence ID" value="NZ_LAQL01000006.1"/>
</dbReference>
<sequence length="117" mass="13597">MEKLHRSQLLAELKESFPDLTEALNAESGLLSFELNAFCRFTMAKIKQDDHEAVAACYAIALKYYEKGSAKMRDAIDTCYVEDLEFPPHKKRDQTWAWEILPKQLKELYNNFHNPAI</sequence>
<dbReference type="EMBL" id="LAQL01000006">
    <property type="protein sequence ID" value="KLN60812.1"/>
    <property type="molecule type" value="Genomic_DNA"/>
</dbReference>
<name>A0A0H2MJ82_9PROT</name>
<feature type="domain" description="DUF7674" evidence="1">
    <location>
        <begin position="11"/>
        <end position="113"/>
    </location>
</feature>
<evidence type="ECO:0000259" key="1">
    <source>
        <dbReference type="Pfam" id="PF24722"/>
    </source>
</evidence>
<dbReference type="Proteomes" id="UP000035444">
    <property type="component" value="Unassembled WGS sequence"/>
</dbReference>
<evidence type="ECO:0000313" key="3">
    <source>
        <dbReference type="Proteomes" id="UP000035444"/>
    </source>
</evidence>
<organism evidence="2 3">
    <name type="scientific">Kiloniella spongiae</name>
    <dbReference type="NCBI Taxonomy" id="1489064"/>
    <lineage>
        <taxon>Bacteria</taxon>
        <taxon>Pseudomonadati</taxon>
        <taxon>Pseudomonadota</taxon>
        <taxon>Alphaproteobacteria</taxon>
        <taxon>Rhodospirillales</taxon>
        <taxon>Kiloniellaceae</taxon>
        <taxon>Kiloniella</taxon>
    </lineage>
</organism>
<accession>A0A0H2MJ82</accession>